<accession>A0A3S4CKK6</accession>
<evidence type="ECO:0000313" key="1">
    <source>
        <dbReference type="EMBL" id="VDS09628.1"/>
    </source>
</evidence>
<proteinExistence type="predicted"/>
<protein>
    <recommendedName>
        <fullName evidence="3">Protein SlyX</fullName>
    </recommendedName>
</protein>
<reference evidence="1 2" key="1">
    <citation type="submission" date="2018-12" db="EMBL/GenBank/DDBJ databases">
        <authorList>
            <person name="Criscuolo A."/>
        </authorList>
    </citation>
    <scope>NUCLEOTIDE SEQUENCE [LARGE SCALE GENOMIC DNA]</scope>
    <source>
        <strain evidence="1">ACIP1116241</strain>
    </source>
</reference>
<name>A0A3S4CKK6_9RHOB</name>
<dbReference type="AlphaFoldDB" id="A0A3S4CKK6"/>
<evidence type="ECO:0008006" key="3">
    <source>
        <dbReference type="Google" id="ProtNLM"/>
    </source>
</evidence>
<sequence length="72" mass="8238">MDKNADNRIRAVEETLAHLTRVTDDLNEVIARQDAEIAILTRRVEMLMRFAAEQQAEAEGSIPLADQRPPHW</sequence>
<dbReference type="EMBL" id="UZWE01000039">
    <property type="protein sequence ID" value="VDS09628.1"/>
    <property type="molecule type" value="Genomic_DNA"/>
</dbReference>
<gene>
    <name evidence="1" type="ORF">PARHAE_02831</name>
</gene>
<evidence type="ECO:0000313" key="2">
    <source>
        <dbReference type="Proteomes" id="UP000270743"/>
    </source>
</evidence>
<dbReference type="Pfam" id="PF04102">
    <property type="entry name" value="SlyX"/>
    <property type="match status" value="1"/>
</dbReference>
<dbReference type="InterPro" id="IPR007236">
    <property type="entry name" value="SlyX"/>
</dbReference>
<dbReference type="RefSeq" id="WP_126155249.1">
    <property type="nucleotide sequence ID" value="NZ_UZWE01000039.1"/>
</dbReference>
<dbReference type="Proteomes" id="UP000270743">
    <property type="component" value="Unassembled WGS sequence"/>
</dbReference>
<dbReference type="OrthoDB" id="285836at2"/>
<keyword evidence="2" id="KW-1185">Reference proteome</keyword>
<organism evidence="1 2">
    <name type="scientific">Paracoccus haematequi</name>
    <dbReference type="NCBI Taxonomy" id="2491866"/>
    <lineage>
        <taxon>Bacteria</taxon>
        <taxon>Pseudomonadati</taxon>
        <taxon>Pseudomonadota</taxon>
        <taxon>Alphaproteobacteria</taxon>
        <taxon>Rhodobacterales</taxon>
        <taxon>Paracoccaceae</taxon>
        <taxon>Paracoccus</taxon>
    </lineage>
</organism>